<dbReference type="HOGENOM" id="CLU_100149_0_1_12"/>
<reference evidence="11 12" key="1">
    <citation type="journal article" date="2015" name="Stand. Genomic Sci.">
        <title>Complete genome sequence and description of Salinispira pacifica gen. nov., sp. nov., a novel spirochaete isolated form a hypersaline microbial mat.</title>
        <authorList>
            <person name="Ben Hania W."/>
            <person name="Joseph M."/>
            <person name="Schumann P."/>
            <person name="Bunk B."/>
            <person name="Fiebig A."/>
            <person name="Sproer C."/>
            <person name="Klenk H.P."/>
            <person name="Fardeau M.L."/>
            <person name="Spring S."/>
        </authorList>
    </citation>
    <scope>NUCLEOTIDE SEQUENCE [LARGE SCALE GENOMIC DNA]</scope>
    <source>
        <strain evidence="11 12">L21-RPul-D2</strain>
    </source>
</reference>
<comment type="function">
    <text evidence="9">Reversibly transfers an adenylyl group from ATP to 4'-phosphopantetheine, yielding dephospho-CoA (dPCoA) and pyrophosphate.</text>
</comment>
<dbReference type="NCBIfam" id="TIGR01510">
    <property type="entry name" value="coaD_prev_kdtB"/>
    <property type="match status" value="1"/>
</dbReference>
<evidence type="ECO:0000256" key="1">
    <source>
        <dbReference type="ARBA" id="ARBA00022490"/>
    </source>
</evidence>
<evidence type="ECO:0000256" key="6">
    <source>
        <dbReference type="ARBA" id="ARBA00022842"/>
    </source>
</evidence>
<dbReference type="GO" id="GO:0005737">
    <property type="term" value="C:cytoplasm"/>
    <property type="evidence" value="ECO:0007669"/>
    <property type="project" value="UniProtKB-SubCell"/>
</dbReference>
<comment type="cofactor">
    <cofactor evidence="9">
        <name>Mg(2+)</name>
        <dbReference type="ChEBI" id="CHEBI:18420"/>
    </cofactor>
</comment>
<dbReference type="Gene3D" id="3.40.50.620">
    <property type="entry name" value="HUPs"/>
    <property type="match status" value="1"/>
</dbReference>
<dbReference type="InterPro" id="IPR004821">
    <property type="entry name" value="Cyt_trans-like"/>
</dbReference>
<dbReference type="SUPFAM" id="SSF52374">
    <property type="entry name" value="Nucleotidylyl transferase"/>
    <property type="match status" value="1"/>
</dbReference>
<dbReference type="GO" id="GO:0004595">
    <property type="term" value="F:pantetheine-phosphate adenylyltransferase activity"/>
    <property type="evidence" value="ECO:0007669"/>
    <property type="project" value="UniProtKB-UniRule"/>
</dbReference>
<dbReference type="InterPro" id="IPR001980">
    <property type="entry name" value="PPAT"/>
</dbReference>
<dbReference type="Pfam" id="PF01467">
    <property type="entry name" value="CTP_transf_like"/>
    <property type="match status" value="1"/>
</dbReference>
<evidence type="ECO:0000256" key="2">
    <source>
        <dbReference type="ARBA" id="ARBA00022679"/>
    </source>
</evidence>
<feature type="binding site" evidence="9">
    <location>
        <position position="9"/>
    </location>
    <ligand>
        <name>substrate</name>
    </ligand>
</feature>
<name>V5WHN5_9SPIO</name>
<dbReference type="Proteomes" id="UP000018680">
    <property type="component" value="Chromosome"/>
</dbReference>
<feature type="binding site" evidence="9">
    <location>
        <position position="98"/>
    </location>
    <ligand>
        <name>ATP</name>
        <dbReference type="ChEBI" id="CHEBI:30616"/>
    </ligand>
</feature>
<dbReference type="PANTHER" id="PTHR21342">
    <property type="entry name" value="PHOSPHOPANTETHEINE ADENYLYLTRANSFERASE"/>
    <property type="match status" value="1"/>
</dbReference>
<feature type="binding site" evidence="9">
    <location>
        <begin position="123"/>
        <end position="129"/>
    </location>
    <ligand>
        <name>ATP</name>
        <dbReference type="ChEBI" id="CHEBI:30616"/>
    </ligand>
</feature>
<dbReference type="HAMAP" id="MF_00151">
    <property type="entry name" value="PPAT_bact"/>
    <property type="match status" value="1"/>
</dbReference>
<evidence type="ECO:0000256" key="7">
    <source>
        <dbReference type="ARBA" id="ARBA00022993"/>
    </source>
</evidence>
<keyword evidence="6 9" id="KW-0460">Magnesium</keyword>
<comment type="similarity">
    <text evidence="9">Belongs to the bacterial CoaD family.</text>
</comment>
<dbReference type="EC" id="2.7.7.3" evidence="9"/>
<comment type="subcellular location">
    <subcellularLocation>
        <location evidence="9">Cytoplasm</location>
    </subcellularLocation>
</comment>
<dbReference type="KEGG" id="slr:L21SP2_1751"/>
<accession>V5WHN5</accession>
<protein>
    <recommendedName>
        <fullName evidence="9">Phosphopantetheine adenylyltransferase</fullName>
        <ecNumber evidence="9">2.7.7.3</ecNumber>
    </recommendedName>
    <alternativeName>
        <fullName evidence="9">Dephospho-CoA pyrophosphorylase</fullName>
    </alternativeName>
    <alternativeName>
        <fullName evidence="9">Pantetheine-phosphate adenylyltransferase</fullName>
        <shortName evidence="9">PPAT</shortName>
    </alternativeName>
</protein>
<keyword evidence="4 9" id="KW-0547">Nucleotide-binding</keyword>
<dbReference type="RefSeq" id="WP_024268049.1">
    <property type="nucleotide sequence ID" value="NC_023035.1"/>
</dbReference>
<keyword evidence="2 9" id="KW-0808">Transferase</keyword>
<evidence type="ECO:0000313" key="12">
    <source>
        <dbReference type="Proteomes" id="UP000018680"/>
    </source>
</evidence>
<feature type="binding site" evidence="9">
    <location>
        <begin position="9"/>
        <end position="10"/>
    </location>
    <ligand>
        <name>ATP</name>
        <dbReference type="ChEBI" id="CHEBI:30616"/>
    </ligand>
</feature>
<gene>
    <name evidence="9" type="primary">coaD</name>
    <name evidence="11" type="ORF">L21SP2_1751</name>
</gene>
<evidence type="ECO:0000259" key="10">
    <source>
        <dbReference type="Pfam" id="PF01467"/>
    </source>
</evidence>
<keyword evidence="12" id="KW-1185">Reference proteome</keyword>
<keyword evidence="7 9" id="KW-0173">Coenzyme A biosynthesis</keyword>
<sequence>MKKALFPGSFDPPTHGHLNIIHRAMEVFDEIHVVIAVNPQKNYAFTAEERFEMIKTLTEDFENVYVHLWDRLIVDFADKIGAKVLLRGVRALADFNYEFELSMMNKGLNSRVETLFMPTDPQYFVLRSSAIRELVRLGGDITSMVPGPIINQVTERFSG</sequence>
<evidence type="ECO:0000256" key="9">
    <source>
        <dbReference type="HAMAP-Rule" id="MF_00151"/>
    </source>
</evidence>
<dbReference type="GO" id="GO:0015937">
    <property type="term" value="P:coenzyme A biosynthetic process"/>
    <property type="evidence" value="ECO:0007669"/>
    <property type="project" value="UniProtKB-UniRule"/>
</dbReference>
<feature type="site" description="Transition state stabilizer" evidence="9">
    <location>
        <position position="17"/>
    </location>
</feature>
<dbReference type="AlphaFoldDB" id="V5WHN5"/>
<comment type="pathway">
    <text evidence="9">Cofactor biosynthesis; coenzyme A biosynthesis; CoA from (R)-pantothenate: step 4/5.</text>
</comment>
<dbReference type="OrthoDB" id="9806661at2"/>
<organism evidence="11 12">
    <name type="scientific">Salinispira pacifica</name>
    <dbReference type="NCBI Taxonomy" id="1307761"/>
    <lineage>
        <taxon>Bacteria</taxon>
        <taxon>Pseudomonadati</taxon>
        <taxon>Spirochaetota</taxon>
        <taxon>Spirochaetia</taxon>
        <taxon>Spirochaetales</taxon>
        <taxon>Spirochaetaceae</taxon>
        <taxon>Salinispira</taxon>
    </lineage>
</organism>
<feature type="binding site" evidence="9">
    <location>
        <position position="87"/>
    </location>
    <ligand>
        <name>substrate</name>
    </ligand>
</feature>
<keyword evidence="5 9" id="KW-0067">ATP-binding</keyword>
<dbReference type="UniPathway" id="UPA00241">
    <property type="reaction ID" value="UER00355"/>
</dbReference>
<feature type="binding site" evidence="9">
    <location>
        <position position="17"/>
    </location>
    <ligand>
        <name>ATP</name>
        <dbReference type="ChEBI" id="CHEBI:30616"/>
    </ligand>
</feature>
<dbReference type="GO" id="GO:0005524">
    <property type="term" value="F:ATP binding"/>
    <property type="evidence" value="ECO:0007669"/>
    <property type="project" value="UniProtKB-KW"/>
</dbReference>
<dbReference type="PANTHER" id="PTHR21342:SF1">
    <property type="entry name" value="PHOSPHOPANTETHEINE ADENYLYLTRANSFERASE"/>
    <property type="match status" value="1"/>
</dbReference>
<evidence type="ECO:0000256" key="4">
    <source>
        <dbReference type="ARBA" id="ARBA00022741"/>
    </source>
</evidence>
<evidence type="ECO:0000256" key="3">
    <source>
        <dbReference type="ARBA" id="ARBA00022695"/>
    </source>
</evidence>
<evidence type="ECO:0000313" key="11">
    <source>
        <dbReference type="EMBL" id="AHC15130.1"/>
    </source>
</evidence>
<dbReference type="PATRIC" id="fig|1307761.3.peg.1745"/>
<dbReference type="EMBL" id="CP006939">
    <property type="protein sequence ID" value="AHC15130.1"/>
    <property type="molecule type" value="Genomic_DNA"/>
</dbReference>
<dbReference type="STRING" id="1307761.L21SP2_1751"/>
<feature type="binding site" evidence="9">
    <location>
        <begin position="88"/>
        <end position="90"/>
    </location>
    <ligand>
        <name>ATP</name>
        <dbReference type="ChEBI" id="CHEBI:30616"/>
    </ligand>
</feature>
<keyword evidence="1 9" id="KW-0963">Cytoplasm</keyword>
<feature type="binding site" evidence="9">
    <location>
        <position position="41"/>
    </location>
    <ligand>
        <name>substrate</name>
    </ligand>
</feature>
<proteinExistence type="inferred from homology"/>
<evidence type="ECO:0000256" key="8">
    <source>
        <dbReference type="ARBA" id="ARBA00029346"/>
    </source>
</evidence>
<comment type="subunit">
    <text evidence="9">Homohexamer.</text>
</comment>
<dbReference type="InterPro" id="IPR014729">
    <property type="entry name" value="Rossmann-like_a/b/a_fold"/>
</dbReference>
<comment type="catalytic activity">
    <reaction evidence="8 9">
        <text>(R)-4'-phosphopantetheine + ATP + H(+) = 3'-dephospho-CoA + diphosphate</text>
        <dbReference type="Rhea" id="RHEA:19801"/>
        <dbReference type="ChEBI" id="CHEBI:15378"/>
        <dbReference type="ChEBI" id="CHEBI:30616"/>
        <dbReference type="ChEBI" id="CHEBI:33019"/>
        <dbReference type="ChEBI" id="CHEBI:57328"/>
        <dbReference type="ChEBI" id="CHEBI:61723"/>
        <dbReference type="EC" id="2.7.7.3"/>
    </reaction>
</comment>
<dbReference type="PRINTS" id="PR01020">
    <property type="entry name" value="LPSBIOSNTHSS"/>
</dbReference>
<dbReference type="CDD" id="cd02163">
    <property type="entry name" value="PPAT"/>
    <property type="match status" value="1"/>
</dbReference>
<feature type="domain" description="Cytidyltransferase-like" evidence="10">
    <location>
        <begin position="5"/>
        <end position="133"/>
    </location>
</feature>
<dbReference type="NCBIfam" id="TIGR00125">
    <property type="entry name" value="cyt_tran_rel"/>
    <property type="match status" value="1"/>
</dbReference>
<keyword evidence="3 9" id="KW-0548">Nucleotidyltransferase</keyword>
<dbReference type="eggNOG" id="COG0669">
    <property type="taxonomic scope" value="Bacteria"/>
</dbReference>
<evidence type="ECO:0000256" key="5">
    <source>
        <dbReference type="ARBA" id="ARBA00022840"/>
    </source>
</evidence>
<feature type="binding site" evidence="9">
    <location>
        <position position="73"/>
    </location>
    <ligand>
        <name>substrate</name>
    </ligand>
</feature>